<name>A0A137NYY3_CONC2</name>
<proteinExistence type="predicted"/>
<dbReference type="SUPFAM" id="SSF47954">
    <property type="entry name" value="Cyclin-like"/>
    <property type="match status" value="2"/>
</dbReference>
<reference evidence="1 2" key="1">
    <citation type="journal article" date="2015" name="Genome Biol. Evol.">
        <title>Phylogenomic analyses indicate that early fungi evolved digesting cell walls of algal ancestors of land plants.</title>
        <authorList>
            <person name="Chang Y."/>
            <person name="Wang S."/>
            <person name="Sekimoto S."/>
            <person name="Aerts A.L."/>
            <person name="Choi C."/>
            <person name="Clum A."/>
            <person name="LaButti K.M."/>
            <person name="Lindquist E.A."/>
            <person name="Yee Ngan C."/>
            <person name="Ohm R.A."/>
            <person name="Salamov A.A."/>
            <person name="Grigoriev I.V."/>
            <person name="Spatafora J.W."/>
            <person name="Berbee M.L."/>
        </authorList>
    </citation>
    <scope>NUCLEOTIDE SEQUENCE [LARGE SCALE GENOMIC DNA]</scope>
    <source>
        <strain evidence="1 2">NRRL 28638</strain>
    </source>
</reference>
<dbReference type="InterPro" id="IPR043198">
    <property type="entry name" value="Cyclin/Ssn8"/>
</dbReference>
<dbReference type="PANTHER" id="PTHR10026">
    <property type="entry name" value="CYCLIN"/>
    <property type="match status" value="1"/>
</dbReference>
<dbReference type="Gene3D" id="1.10.472.10">
    <property type="entry name" value="Cyclin-like"/>
    <property type="match status" value="2"/>
</dbReference>
<dbReference type="GO" id="GO:0016538">
    <property type="term" value="F:cyclin-dependent protein serine/threonine kinase regulator activity"/>
    <property type="evidence" value="ECO:0007669"/>
    <property type="project" value="InterPro"/>
</dbReference>
<protein>
    <recommendedName>
        <fullName evidence="3">Cyclin-Q</fullName>
    </recommendedName>
</protein>
<sequence length="221" mass="26036">MTKKDYISIFSPDLDSIQISPLTFLYQCNKILALPFSACANIQVLYLKFKYNKDEFISKYLDDYLAIAAIIYLTCRINNLNRKTRDIVNVCYHILHPYSEHLKLGDAFYKMRDSLFEAELIVLRVLNFDIQAEYPHQYIEEWATKVLPLGEDNQTELDYHRDIIQSAWFFANQCINCPEIILEYKSFTISRVCIYLALRCCNSSSQELLNVIIILNILFFY</sequence>
<dbReference type="GO" id="GO:0006357">
    <property type="term" value="P:regulation of transcription by RNA polymerase II"/>
    <property type="evidence" value="ECO:0007669"/>
    <property type="project" value="InterPro"/>
</dbReference>
<dbReference type="STRING" id="796925.A0A137NYY3"/>
<gene>
    <name evidence="1" type="ORF">CONCODRAFT_79945</name>
</gene>
<evidence type="ECO:0008006" key="3">
    <source>
        <dbReference type="Google" id="ProtNLM"/>
    </source>
</evidence>
<dbReference type="Proteomes" id="UP000070444">
    <property type="component" value="Unassembled WGS sequence"/>
</dbReference>
<dbReference type="OrthoDB" id="25002at2759"/>
<evidence type="ECO:0000313" key="1">
    <source>
        <dbReference type="EMBL" id="KXN67996.1"/>
    </source>
</evidence>
<dbReference type="AlphaFoldDB" id="A0A137NYY3"/>
<dbReference type="EMBL" id="KQ964601">
    <property type="protein sequence ID" value="KXN67996.1"/>
    <property type="molecule type" value="Genomic_DNA"/>
</dbReference>
<dbReference type="InterPro" id="IPR036915">
    <property type="entry name" value="Cyclin-like_sf"/>
</dbReference>
<dbReference type="OMA" id="ACANIQV"/>
<keyword evidence="2" id="KW-1185">Reference proteome</keyword>
<accession>A0A137NYY3</accession>
<organism evidence="1 2">
    <name type="scientific">Conidiobolus coronatus (strain ATCC 28846 / CBS 209.66 / NRRL 28638)</name>
    <name type="common">Delacroixia coronata</name>
    <dbReference type="NCBI Taxonomy" id="796925"/>
    <lineage>
        <taxon>Eukaryota</taxon>
        <taxon>Fungi</taxon>
        <taxon>Fungi incertae sedis</taxon>
        <taxon>Zoopagomycota</taxon>
        <taxon>Entomophthoromycotina</taxon>
        <taxon>Entomophthoromycetes</taxon>
        <taxon>Entomophthorales</taxon>
        <taxon>Ancylistaceae</taxon>
        <taxon>Conidiobolus</taxon>
    </lineage>
</organism>
<evidence type="ECO:0000313" key="2">
    <source>
        <dbReference type="Proteomes" id="UP000070444"/>
    </source>
</evidence>